<name>A0AAV4WJV7_CAEEX</name>
<dbReference type="Proteomes" id="UP001054945">
    <property type="component" value="Unassembled WGS sequence"/>
</dbReference>
<organism evidence="1 2">
    <name type="scientific">Caerostris extrusa</name>
    <name type="common">Bark spider</name>
    <name type="synonym">Caerostris bankana</name>
    <dbReference type="NCBI Taxonomy" id="172846"/>
    <lineage>
        <taxon>Eukaryota</taxon>
        <taxon>Metazoa</taxon>
        <taxon>Ecdysozoa</taxon>
        <taxon>Arthropoda</taxon>
        <taxon>Chelicerata</taxon>
        <taxon>Arachnida</taxon>
        <taxon>Araneae</taxon>
        <taxon>Araneomorphae</taxon>
        <taxon>Entelegynae</taxon>
        <taxon>Araneoidea</taxon>
        <taxon>Araneidae</taxon>
        <taxon>Caerostris</taxon>
    </lineage>
</organism>
<evidence type="ECO:0000313" key="1">
    <source>
        <dbReference type="EMBL" id="GIY82558.1"/>
    </source>
</evidence>
<gene>
    <name evidence="1" type="ORF">CEXT_485821</name>
</gene>
<proteinExistence type="predicted"/>
<reference evidence="1 2" key="1">
    <citation type="submission" date="2021-06" db="EMBL/GenBank/DDBJ databases">
        <title>Caerostris extrusa draft genome.</title>
        <authorList>
            <person name="Kono N."/>
            <person name="Arakawa K."/>
        </authorList>
    </citation>
    <scope>NUCLEOTIDE SEQUENCE [LARGE SCALE GENOMIC DNA]</scope>
</reference>
<keyword evidence="2" id="KW-1185">Reference proteome</keyword>
<accession>A0AAV4WJV7</accession>
<sequence>MTFFKSNVPSTNVHIRKAVHGIHMLENGRADLRKMPLQCQAMARKISITASCYDTYICFRCKLQNLDLARKQVRGAYLCMLCAREY</sequence>
<protein>
    <submittedName>
        <fullName evidence="1">Uncharacterized protein</fullName>
    </submittedName>
</protein>
<dbReference type="EMBL" id="BPLR01016255">
    <property type="protein sequence ID" value="GIY82558.1"/>
    <property type="molecule type" value="Genomic_DNA"/>
</dbReference>
<comment type="caution">
    <text evidence="1">The sequence shown here is derived from an EMBL/GenBank/DDBJ whole genome shotgun (WGS) entry which is preliminary data.</text>
</comment>
<evidence type="ECO:0000313" key="2">
    <source>
        <dbReference type="Proteomes" id="UP001054945"/>
    </source>
</evidence>
<dbReference type="AlphaFoldDB" id="A0AAV4WJV7"/>